<dbReference type="EMBL" id="JACHMI010000001">
    <property type="protein sequence ID" value="MBB6555823.1"/>
    <property type="molecule type" value="Genomic_DNA"/>
</dbReference>
<comment type="caution">
    <text evidence="2">The sequence shown here is derived from an EMBL/GenBank/DDBJ whole genome shotgun (WGS) entry which is preliminary data.</text>
</comment>
<dbReference type="Proteomes" id="UP000565579">
    <property type="component" value="Unassembled WGS sequence"/>
</dbReference>
<accession>A0A7X0U5G7</accession>
<sequence>MSRFSILNVTFDCSDAEAMARFWSEVTGWPWTKVEMPGNPFWWVGADDDTFPHLVFVNVPEPRRTKNRVHLDLLPHGEPQDREVARLESLGARVVDDRRGVSPGGWVVMADLEGNEFCVEDGD</sequence>
<reference evidence="2 3" key="1">
    <citation type="submission" date="2020-08" db="EMBL/GenBank/DDBJ databases">
        <title>Sequencing the genomes of 1000 actinobacteria strains.</title>
        <authorList>
            <person name="Klenk H.-P."/>
        </authorList>
    </citation>
    <scope>NUCLEOTIDE SEQUENCE [LARGE SCALE GENOMIC DNA]</scope>
    <source>
        <strain evidence="2 3">DSM 43768</strain>
    </source>
</reference>
<dbReference type="SUPFAM" id="SSF54593">
    <property type="entry name" value="Glyoxalase/Bleomycin resistance protein/Dihydroxybiphenyl dioxygenase"/>
    <property type="match status" value="1"/>
</dbReference>
<protein>
    <submittedName>
        <fullName evidence="2">Putative enzyme related to lactoylglutathione lyase</fullName>
    </submittedName>
</protein>
<dbReference type="Gene3D" id="3.10.180.10">
    <property type="entry name" value="2,3-Dihydroxybiphenyl 1,2-Dioxygenase, domain 1"/>
    <property type="match status" value="1"/>
</dbReference>
<dbReference type="InterPro" id="IPR037523">
    <property type="entry name" value="VOC_core"/>
</dbReference>
<dbReference type="CDD" id="cd06587">
    <property type="entry name" value="VOC"/>
    <property type="match status" value="1"/>
</dbReference>
<dbReference type="PANTHER" id="PTHR35908">
    <property type="entry name" value="HYPOTHETICAL FUSION PROTEIN"/>
    <property type="match status" value="1"/>
</dbReference>
<proteinExistence type="predicted"/>
<feature type="domain" description="VOC" evidence="1">
    <location>
        <begin position="5"/>
        <end position="122"/>
    </location>
</feature>
<evidence type="ECO:0000313" key="3">
    <source>
        <dbReference type="Proteomes" id="UP000565579"/>
    </source>
</evidence>
<keyword evidence="3" id="KW-1185">Reference proteome</keyword>
<dbReference type="PROSITE" id="PS51819">
    <property type="entry name" value="VOC"/>
    <property type="match status" value="1"/>
</dbReference>
<gene>
    <name evidence="2" type="ORF">HD593_010618</name>
</gene>
<dbReference type="AlphaFoldDB" id="A0A7X0U5G7"/>
<dbReference type="GO" id="GO:0016829">
    <property type="term" value="F:lyase activity"/>
    <property type="evidence" value="ECO:0007669"/>
    <property type="project" value="UniProtKB-KW"/>
</dbReference>
<dbReference type="InterPro" id="IPR029068">
    <property type="entry name" value="Glyas_Bleomycin-R_OHBP_Dase"/>
</dbReference>
<organism evidence="2 3">
    <name type="scientific">Nonomuraea rubra</name>
    <dbReference type="NCBI Taxonomy" id="46180"/>
    <lineage>
        <taxon>Bacteria</taxon>
        <taxon>Bacillati</taxon>
        <taxon>Actinomycetota</taxon>
        <taxon>Actinomycetes</taxon>
        <taxon>Streptosporangiales</taxon>
        <taxon>Streptosporangiaceae</taxon>
        <taxon>Nonomuraea</taxon>
    </lineage>
</organism>
<dbReference type="PANTHER" id="PTHR35908:SF1">
    <property type="entry name" value="CONSERVED PROTEIN"/>
    <property type="match status" value="1"/>
</dbReference>
<dbReference type="InterPro" id="IPR041581">
    <property type="entry name" value="Glyoxalase_6"/>
</dbReference>
<keyword evidence="2" id="KW-0456">Lyase</keyword>
<evidence type="ECO:0000259" key="1">
    <source>
        <dbReference type="PROSITE" id="PS51819"/>
    </source>
</evidence>
<dbReference type="Pfam" id="PF18029">
    <property type="entry name" value="Glyoxalase_6"/>
    <property type="match status" value="1"/>
</dbReference>
<evidence type="ECO:0000313" key="2">
    <source>
        <dbReference type="EMBL" id="MBB6555823.1"/>
    </source>
</evidence>
<name>A0A7X0U5G7_9ACTN</name>
<dbReference type="RefSeq" id="WP_312904361.1">
    <property type="nucleotide sequence ID" value="NZ_BAAAXY010000028.1"/>
</dbReference>